<dbReference type="KEGG" id="stri:C7M71_023600"/>
<keyword evidence="3" id="KW-1185">Reference proteome</keyword>
<name>A0A345T6L5_9ACTN</name>
<dbReference type="OrthoDB" id="3848264at2"/>
<reference evidence="3" key="1">
    <citation type="submission" date="2018-07" db="EMBL/GenBank/DDBJ databases">
        <title>Streptacidiphilus bronchialis DSM 106435 chromosome.</title>
        <authorList>
            <person name="Batra D."/>
            <person name="Gulvik C.A."/>
        </authorList>
    </citation>
    <scope>NUCLEOTIDE SEQUENCE [LARGE SCALE GENOMIC DNA]</scope>
    <source>
        <strain evidence="3">DSM 106435</strain>
    </source>
</reference>
<accession>A0A345T6L5</accession>
<dbReference type="EMBL" id="CP031264">
    <property type="protein sequence ID" value="AXI81620.1"/>
    <property type="molecule type" value="Genomic_DNA"/>
</dbReference>
<organism evidence="2 3">
    <name type="scientific">Peterkaempfera bronchialis</name>
    <dbReference type="NCBI Taxonomy" id="2126346"/>
    <lineage>
        <taxon>Bacteria</taxon>
        <taxon>Bacillati</taxon>
        <taxon>Actinomycetota</taxon>
        <taxon>Actinomycetes</taxon>
        <taxon>Kitasatosporales</taxon>
        <taxon>Streptomycetaceae</taxon>
        <taxon>Peterkaempfera</taxon>
    </lineage>
</organism>
<feature type="region of interest" description="Disordered" evidence="1">
    <location>
        <begin position="60"/>
        <end position="80"/>
    </location>
</feature>
<feature type="region of interest" description="Disordered" evidence="1">
    <location>
        <begin position="103"/>
        <end position="122"/>
    </location>
</feature>
<dbReference type="AlphaFoldDB" id="A0A345T6L5"/>
<dbReference type="Proteomes" id="UP000249340">
    <property type="component" value="Chromosome"/>
</dbReference>
<gene>
    <name evidence="2" type="ORF">C7M71_023600</name>
</gene>
<protein>
    <submittedName>
        <fullName evidence="2">Uncharacterized protein</fullName>
    </submittedName>
</protein>
<proteinExistence type="predicted"/>
<feature type="region of interest" description="Disordered" evidence="1">
    <location>
        <begin position="160"/>
        <end position="179"/>
    </location>
</feature>
<evidence type="ECO:0000256" key="1">
    <source>
        <dbReference type="SAM" id="MobiDB-lite"/>
    </source>
</evidence>
<feature type="compositionally biased region" description="Acidic residues" evidence="1">
    <location>
        <begin position="261"/>
        <end position="272"/>
    </location>
</feature>
<evidence type="ECO:0000313" key="3">
    <source>
        <dbReference type="Proteomes" id="UP000249340"/>
    </source>
</evidence>
<sequence>MVPPVRLLPEAELAAAALRIPLLERAVRLARWIAPYRPVDEFGEPGAELETEAAAALGLAPADGGPREEGGEDEGGNGTGAVMQAWSLAVDLELITLGEAAPGEGEGQVARPGPELEAVESGDPEAVLEAWLSAADVVMDTAVEADAAFPEPGELAVGDADELDEESTASSLEEFEAAREEAQDLLDQALQVLYESTAFAEEGAETVPLGVLAALLVVPDGQDPTEEMLGEITAVMVALDPMLADLAEIGLVEYRPIDPDLFEEPEDGEGELEAQAAAAPVHPDTPVDDEEAARFGLVRLTPLGQYGVRQWLLEEGFDAPLVGEYAKGDAAALLSGVSEAVNVLPEEEIREWVHGREPLPAARELLAAARGGDALGPARRMLCQLALTELGADAEPALREVLDDPELGGFSRAWLVQRGATDVPEPGRTMALWTTVDTLAAQLMDPDVDAELLAELVGGLPLAPDPAAFLAEMWRVDHAYTAEVLEAIGQFHGDKQVAKEARKAAYKARSRRPA</sequence>
<feature type="region of interest" description="Disordered" evidence="1">
    <location>
        <begin position="261"/>
        <end position="285"/>
    </location>
</feature>
<evidence type="ECO:0000313" key="2">
    <source>
        <dbReference type="EMBL" id="AXI81620.1"/>
    </source>
</evidence>